<evidence type="ECO:0008006" key="11">
    <source>
        <dbReference type="Google" id="ProtNLM"/>
    </source>
</evidence>
<evidence type="ECO:0000256" key="3">
    <source>
        <dbReference type="ARBA" id="ARBA00022833"/>
    </source>
</evidence>
<keyword evidence="3" id="KW-0862">Zinc</keyword>
<evidence type="ECO:0000256" key="1">
    <source>
        <dbReference type="ARBA" id="ARBA00022723"/>
    </source>
</evidence>
<dbReference type="PANTHER" id="PTHR47162:SF9">
    <property type="entry name" value="PHD FINGER PROTEIN EHD3-LIKE"/>
    <property type="match status" value="1"/>
</dbReference>
<evidence type="ECO:0000256" key="4">
    <source>
        <dbReference type="PROSITE-ProRule" id="PRU00175"/>
    </source>
</evidence>
<dbReference type="PROSITE" id="PS50089">
    <property type="entry name" value="ZF_RING_2"/>
    <property type="match status" value="1"/>
</dbReference>
<feature type="transmembrane region" description="Helical" evidence="6">
    <location>
        <begin position="32"/>
        <end position="51"/>
    </location>
</feature>
<keyword evidence="1" id="KW-0479">Metal-binding</keyword>
<keyword evidence="6" id="KW-0472">Membrane</keyword>
<feature type="region of interest" description="Disordered" evidence="5">
    <location>
        <begin position="700"/>
        <end position="735"/>
    </location>
</feature>
<keyword evidence="10" id="KW-1185">Reference proteome</keyword>
<evidence type="ECO:0000259" key="7">
    <source>
        <dbReference type="PROSITE" id="PS50016"/>
    </source>
</evidence>
<proteinExistence type="predicted"/>
<dbReference type="AlphaFoldDB" id="A0AAQ3S8U9"/>
<feature type="compositionally biased region" description="Basic and acidic residues" evidence="5">
    <location>
        <begin position="700"/>
        <end position="720"/>
    </location>
</feature>
<organism evidence="9 10">
    <name type="scientific">Vigna mungo</name>
    <name type="common">Black gram</name>
    <name type="synonym">Phaseolus mungo</name>
    <dbReference type="NCBI Taxonomy" id="3915"/>
    <lineage>
        <taxon>Eukaryota</taxon>
        <taxon>Viridiplantae</taxon>
        <taxon>Streptophyta</taxon>
        <taxon>Embryophyta</taxon>
        <taxon>Tracheophyta</taxon>
        <taxon>Spermatophyta</taxon>
        <taxon>Magnoliopsida</taxon>
        <taxon>eudicotyledons</taxon>
        <taxon>Gunneridae</taxon>
        <taxon>Pentapetalae</taxon>
        <taxon>rosids</taxon>
        <taxon>fabids</taxon>
        <taxon>Fabales</taxon>
        <taxon>Fabaceae</taxon>
        <taxon>Papilionoideae</taxon>
        <taxon>50 kb inversion clade</taxon>
        <taxon>NPAAA clade</taxon>
        <taxon>indigoferoid/millettioid clade</taxon>
        <taxon>Phaseoleae</taxon>
        <taxon>Vigna</taxon>
    </lineage>
</organism>
<dbReference type="PROSITE" id="PS50016">
    <property type="entry name" value="ZF_PHD_2"/>
    <property type="match status" value="2"/>
</dbReference>
<accession>A0AAQ3S8U9</accession>
<dbReference type="InterPro" id="IPR001841">
    <property type="entry name" value="Znf_RING"/>
</dbReference>
<evidence type="ECO:0000259" key="8">
    <source>
        <dbReference type="PROSITE" id="PS50089"/>
    </source>
</evidence>
<sequence length="764" mass="85088">MRQKQRGSSDVDNEVKNDVSVSQLADGNRRTLILLFYSDLLLLFVFSYSFLGTEDGGYADKPECDERVQSLKDEGMDSEVTIEDDNCVAEEGKHLNSKAMNDEVAIVHANGVAGEVRVLKSEPFSNGVAVGDKGVSGGVECLRTYKRRKKSSSRGKTQEQCRAGMATASGIADQDVKKPCDLALGNTSDDCSQGQWGNIVLNHLYQSLGDGNGGVEGCIREALNPKQNLAPTVMETFLIEKNGKRCSSQSELLSHRTGKEANRHADVMCNGCSSELPDHGVTEMCQRVLCNILTSEKFRSLCKALLENFQGMKPESVFDFTIMNSRMKEQAYEQSPALFLSDIQQVWGKLQDTGNEIVALAKSLSSMSTTSYSELVGVSAPSTFQDEKQPLLFVCFAGHRPEISWLYACLSFGKCYDNYFLKWSARHRALRAAGLKETFLQAQLAESLYRVESGLQSREFGFLVKPEQTQDIAMYRIGSCSRCGEKADDKDCLVCDSCEEIFHVSCIEPLVKEIIPHKSWYCARCTANGIGSPHEHCVLCERLNDEQTPNGIIGDESFPTIKETKHEFEENSNCTSDGIEVSVGEKTTPVCKICRNEVDGKKRKKVKICGHKFCANKYYHVRCLTKKQLKSYCHCWYCPSCLCGVCLIDRDDDQIVICDGCDRGYHIYCLTPPLSSIPSGKWFCRLCDAEIQAIHKAKKAYESNEPSRKGRDAAKPNAKLDKKHRNKRAREMERGGAMDMLLTAANTLNFEEKKAAIQIESQTT</sequence>
<keyword evidence="6" id="KW-0812">Transmembrane</keyword>
<protein>
    <recommendedName>
        <fullName evidence="11">PHD finger protein EHD3</fullName>
    </recommendedName>
</protein>
<evidence type="ECO:0000256" key="6">
    <source>
        <dbReference type="SAM" id="Phobius"/>
    </source>
</evidence>
<dbReference type="Pfam" id="PF00628">
    <property type="entry name" value="PHD"/>
    <property type="match status" value="2"/>
</dbReference>
<dbReference type="PANTHER" id="PTHR47162">
    <property type="entry name" value="OS02G0192300 PROTEIN"/>
    <property type="match status" value="1"/>
</dbReference>
<keyword evidence="2 4" id="KW-0863">Zinc-finger</keyword>
<evidence type="ECO:0000313" key="10">
    <source>
        <dbReference type="Proteomes" id="UP001374535"/>
    </source>
</evidence>
<dbReference type="Gene3D" id="2.30.30.1150">
    <property type="match status" value="1"/>
</dbReference>
<keyword evidence="6" id="KW-1133">Transmembrane helix</keyword>
<evidence type="ECO:0000256" key="2">
    <source>
        <dbReference type="ARBA" id="ARBA00022771"/>
    </source>
</evidence>
<dbReference type="InterPro" id="IPR013083">
    <property type="entry name" value="Znf_RING/FYVE/PHD"/>
</dbReference>
<dbReference type="InterPro" id="IPR001965">
    <property type="entry name" value="Znf_PHD"/>
</dbReference>
<feature type="domain" description="PHD-type" evidence="7">
    <location>
        <begin position="640"/>
        <end position="690"/>
    </location>
</feature>
<evidence type="ECO:0000313" key="9">
    <source>
        <dbReference type="EMBL" id="WVZ19879.1"/>
    </source>
</evidence>
<feature type="domain" description="RING-type" evidence="8">
    <location>
        <begin position="591"/>
        <end position="641"/>
    </location>
</feature>
<dbReference type="Gene3D" id="3.30.40.10">
    <property type="entry name" value="Zinc/RING finger domain, C3HC4 (zinc finger)"/>
    <property type="match status" value="1"/>
</dbReference>
<reference evidence="9 10" key="1">
    <citation type="journal article" date="2023" name="Life. Sci Alliance">
        <title>Evolutionary insights into 3D genome organization and epigenetic landscape of Vigna mungo.</title>
        <authorList>
            <person name="Junaid A."/>
            <person name="Singh B."/>
            <person name="Bhatia S."/>
        </authorList>
    </citation>
    <scope>NUCLEOTIDE SEQUENCE [LARGE SCALE GENOMIC DNA]</scope>
    <source>
        <strain evidence="9">Urdbean</strain>
    </source>
</reference>
<dbReference type="InterPro" id="IPR019786">
    <property type="entry name" value="Zinc_finger_PHD-type_CS"/>
</dbReference>
<name>A0AAQ3S8U9_VIGMU</name>
<dbReference type="InterPro" id="IPR011011">
    <property type="entry name" value="Znf_FYVE_PHD"/>
</dbReference>
<evidence type="ECO:0000256" key="5">
    <source>
        <dbReference type="SAM" id="MobiDB-lite"/>
    </source>
</evidence>
<dbReference type="SUPFAM" id="SSF57903">
    <property type="entry name" value="FYVE/PHD zinc finger"/>
    <property type="match status" value="2"/>
</dbReference>
<feature type="domain" description="PHD-type" evidence="7">
    <location>
        <begin position="477"/>
        <end position="528"/>
    </location>
</feature>
<dbReference type="EMBL" id="CP144699">
    <property type="protein sequence ID" value="WVZ19879.1"/>
    <property type="molecule type" value="Genomic_DNA"/>
</dbReference>
<dbReference type="Proteomes" id="UP001374535">
    <property type="component" value="Chromosome 2"/>
</dbReference>
<dbReference type="SMART" id="SM00249">
    <property type="entry name" value="PHD"/>
    <property type="match status" value="3"/>
</dbReference>
<dbReference type="GO" id="GO:0008270">
    <property type="term" value="F:zinc ion binding"/>
    <property type="evidence" value="ECO:0007669"/>
    <property type="project" value="UniProtKB-KW"/>
</dbReference>
<dbReference type="PROSITE" id="PS01359">
    <property type="entry name" value="ZF_PHD_1"/>
    <property type="match status" value="1"/>
</dbReference>
<gene>
    <name evidence="9" type="ORF">V8G54_007201</name>
</gene>
<dbReference type="InterPro" id="IPR019787">
    <property type="entry name" value="Znf_PHD-finger"/>
</dbReference>